<dbReference type="AlphaFoldDB" id="A0A6S7GP41"/>
<organism evidence="1 2">
    <name type="scientific">Paramuricea clavata</name>
    <name type="common">Red gorgonian</name>
    <name type="synonym">Violescent sea-whip</name>
    <dbReference type="NCBI Taxonomy" id="317549"/>
    <lineage>
        <taxon>Eukaryota</taxon>
        <taxon>Metazoa</taxon>
        <taxon>Cnidaria</taxon>
        <taxon>Anthozoa</taxon>
        <taxon>Octocorallia</taxon>
        <taxon>Malacalcyonacea</taxon>
        <taxon>Plexauridae</taxon>
        <taxon>Paramuricea</taxon>
    </lineage>
</organism>
<keyword evidence="2" id="KW-1185">Reference proteome</keyword>
<evidence type="ECO:0000313" key="1">
    <source>
        <dbReference type="EMBL" id="CAB3995304.1"/>
    </source>
</evidence>
<dbReference type="Proteomes" id="UP001152795">
    <property type="component" value="Unassembled WGS sequence"/>
</dbReference>
<evidence type="ECO:0000313" key="2">
    <source>
        <dbReference type="Proteomes" id="UP001152795"/>
    </source>
</evidence>
<dbReference type="EMBL" id="CACRXK020002636">
    <property type="protein sequence ID" value="CAB3995304.1"/>
    <property type="molecule type" value="Genomic_DNA"/>
</dbReference>
<accession>A0A6S7GP41</accession>
<protein>
    <submittedName>
        <fullName evidence="1">Uncharacterized protein</fullName>
    </submittedName>
</protein>
<comment type="caution">
    <text evidence="1">The sequence shown here is derived from an EMBL/GenBank/DDBJ whole genome shotgun (WGS) entry which is preliminary data.</text>
</comment>
<reference evidence="1" key="1">
    <citation type="submission" date="2020-04" db="EMBL/GenBank/DDBJ databases">
        <authorList>
            <person name="Alioto T."/>
            <person name="Alioto T."/>
            <person name="Gomez Garrido J."/>
        </authorList>
    </citation>
    <scope>NUCLEOTIDE SEQUENCE</scope>
    <source>
        <strain evidence="1">A484AB</strain>
    </source>
</reference>
<gene>
    <name evidence="1" type="ORF">PACLA_8A023739</name>
</gene>
<proteinExistence type="predicted"/>
<name>A0A6S7GP41_PARCT</name>
<sequence>MVAKLSVQEVIHDIFEDYDSQNMPKNHETNSEEYGKEEQCLVEPGISRLLYGRSINAGVVYNQESLLWLEAIFRRLPSRRLFEGLITLRLDVIYPWKCLLSSPERRKRLKVLCLVNQGVM</sequence>